<name>A0AAJ0GAM2_9PEZI</name>
<dbReference type="EMBL" id="JAWDJX010000011">
    <property type="protein sequence ID" value="KAK3054585.1"/>
    <property type="molecule type" value="Genomic_DNA"/>
</dbReference>
<dbReference type="AlphaFoldDB" id="A0AAJ0GAM2"/>
<accession>A0AAJ0GAM2</accession>
<evidence type="ECO:0008006" key="3">
    <source>
        <dbReference type="Google" id="ProtNLM"/>
    </source>
</evidence>
<keyword evidence="2" id="KW-1185">Reference proteome</keyword>
<protein>
    <recommendedName>
        <fullName evidence="3">HAD-like protein</fullName>
    </recommendedName>
</protein>
<dbReference type="InterPro" id="IPR036412">
    <property type="entry name" value="HAD-like_sf"/>
</dbReference>
<evidence type="ECO:0000313" key="2">
    <source>
        <dbReference type="Proteomes" id="UP001271007"/>
    </source>
</evidence>
<gene>
    <name evidence="1" type="ORF">LTR09_004314</name>
</gene>
<evidence type="ECO:0000313" key="1">
    <source>
        <dbReference type="EMBL" id="KAK3054585.1"/>
    </source>
</evidence>
<dbReference type="SUPFAM" id="SSF56784">
    <property type="entry name" value="HAD-like"/>
    <property type="match status" value="1"/>
</dbReference>
<dbReference type="Gene3D" id="3.40.50.1000">
    <property type="entry name" value="HAD superfamily/HAD-like"/>
    <property type="match status" value="1"/>
</dbReference>
<dbReference type="Proteomes" id="UP001271007">
    <property type="component" value="Unassembled WGS sequence"/>
</dbReference>
<dbReference type="Gene3D" id="1.10.260.80">
    <property type="match status" value="1"/>
</dbReference>
<dbReference type="CDD" id="cd01427">
    <property type="entry name" value="HAD_like"/>
    <property type="match status" value="1"/>
</dbReference>
<dbReference type="PANTHER" id="PTHR43885:SF1">
    <property type="entry name" value="SUPERFAMILY HYDROLASE, PUTATIVE (AFU_ORTHOLOGUE AFUA_4G13290)-RELATED"/>
    <property type="match status" value="1"/>
</dbReference>
<dbReference type="InterPro" id="IPR023214">
    <property type="entry name" value="HAD_sf"/>
</dbReference>
<organism evidence="1 2">
    <name type="scientific">Extremus antarcticus</name>
    <dbReference type="NCBI Taxonomy" id="702011"/>
    <lineage>
        <taxon>Eukaryota</taxon>
        <taxon>Fungi</taxon>
        <taxon>Dikarya</taxon>
        <taxon>Ascomycota</taxon>
        <taxon>Pezizomycotina</taxon>
        <taxon>Dothideomycetes</taxon>
        <taxon>Dothideomycetidae</taxon>
        <taxon>Mycosphaerellales</taxon>
        <taxon>Extremaceae</taxon>
        <taxon>Extremus</taxon>
    </lineage>
</organism>
<comment type="caution">
    <text evidence="1">The sequence shown here is derived from an EMBL/GenBank/DDBJ whole genome shotgun (WGS) entry which is preliminary data.</text>
</comment>
<sequence length="197" mass="21666">MFQQMRSAVGIPKASDILDYLHDLPEPEQQEAFAKIQAIERQAMKEQVPQAGLVSLLEFLDKHDIKKGICTRNFSTPVAHLLKTHVPGHIDAFTPIVTRDFKPPKPSPAGILHIAHAWGVAQNAEVPDSPPAERPLPILMVGDSIDDIVAGYEAGALTVLVGSEGKEELEEDERVDVVVRRLDEMIDLLQNGISSRN</sequence>
<proteinExistence type="predicted"/>
<dbReference type="PANTHER" id="PTHR43885">
    <property type="entry name" value="HALOACID DEHALOGENASE-LIKE HYDROLASE"/>
    <property type="match status" value="1"/>
</dbReference>
<dbReference type="Pfam" id="PF00702">
    <property type="entry name" value="Hydrolase"/>
    <property type="match status" value="1"/>
</dbReference>
<reference evidence="1" key="1">
    <citation type="submission" date="2023-04" db="EMBL/GenBank/DDBJ databases">
        <title>Black Yeasts Isolated from many extreme environments.</title>
        <authorList>
            <person name="Coleine C."/>
            <person name="Stajich J.E."/>
            <person name="Selbmann L."/>
        </authorList>
    </citation>
    <scope>NUCLEOTIDE SEQUENCE</scope>
    <source>
        <strain evidence="1">CCFEE 5312</strain>
    </source>
</reference>